<dbReference type="AlphaFoldDB" id="A0A815A2L8"/>
<dbReference type="Pfam" id="PF24681">
    <property type="entry name" value="Kelch_KLHDC2_KLHL20_DRC7"/>
    <property type="match status" value="1"/>
</dbReference>
<keyword evidence="5" id="KW-1185">Reference proteome</keyword>
<accession>A0A815A2L8</accession>
<dbReference type="EMBL" id="CAJOBC010014015">
    <property type="protein sequence ID" value="CAF4018196.1"/>
    <property type="molecule type" value="Genomic_DNA"/>
</dbReference>
<evidence type="ECO:0000256" key="1">
    <source>
        <dbReference type="ARBA" id="ARBA00022441"/>
    </source>
</evidence>
<sequence>FRKAFDTVMHKGLLVKLKAKGLPPSSVNWFESYLLNREIVTTVDGITSSARIVDRGVPQGSVLRPLLFLIFIDDLGDNVSATMRLFADDASLYRVTEENDIRKVIDQVNKDLLLIYGWSITWKLYLNIDKCKAMIFSTRERNTLASLPPVEGFHIHQSTTIGVEMETSGVGSSGNGDSTVVATNGILTETSSGGCGACGSGLGWSNTGSMNNRRVYHTACVLTNGKVLVTGGYDNAGYPNSSELYDVSTGTWSYTSSMNNARASHTASVLTNGKVLVTGGYDNAIYTNSSELYDVSTGIWSYTSGMNNARAYHTASVLTNGKVLVTGGYDNVIYTTSAELY</sequence>
<evidence type="ECO:0000313" key="5">
    <source>
        <dbReference type="Proteomes" id="UP000663829"/>
    </source>
</evidence>
<dbReference type="InterPro" id="IPR006652">
    <property type="entry name" value="Kelch_1"/>
</dbReference>
<organism evidence="3 5">
    <name type="scientific">Didymodactylos carnosus</name>
    <dbReference type="NCBI Taxonomy" id="1234261"/>
    <lineage>
        <taxon>Eukaryota</taxon>
        <taxon>Metazoa</taxon>
        <taxon>Spiralia</taxon>
        <taxon>Gnathifera</taxon>
        <taxon>Rotifera</taxon>
        <taxon>Eurotatoria</taxon>
        <taxon>Bdelloidea</taxon>
        <taxon>Philodinida</taxon>
        <taxon>Philodinidae</taxon>
        <taxon>Didymodactylos</taxon>
    </lineage>
</organism>
<protein>
    <recommendedName>
        <fullName evidence="2">Reverse transcriptase domain-containing protein</fullName>
    </recommendedName>
</protein>
<evidence type="ECO:0000259" key="2">
    <source>
        <dbReference type="PROSITE" id="PS50878"/>
    </source>
</evidence>
<dbReference type="Proteomes" id="UP000663829">
    <property type="component" value="Unassembled WGS sequence"/>
</dbReference>
<dbReference type="InterPro" id="IPR000477">
    <property type="entry name" value="RT_dom"/>
</dbReference>
<gene>
    <name evidence="3" type="ORF">GPM918_LOCUS26070</name>
    <name evidence="4" type="ORF">SRO942_LOCUS26157</name>
</gene>
<evidence type="ECO:0000313" key="3">
    <source>
        <dbReference type="EMBL" id="CAF1249685.1"/>
    </source>
</evidence>
<dbReference type="SMART" id="SM00612">
    <property type="entry name" value="Kelch"/>
    <property type="match status" value="2"/>
</dbReference>
<dbReference type="Gene3D" id="2.120.10.80">
    <property type="entry name" value="Kelch-type beta propeller"/>
    <property type="match status" value="1"/>
</dbReference>
<dbReference type="InterPro" id="IPR015915">
    <property type="entry name" value="Kelch-typ_b-propeller"/>
</dbReference>
<dbReference type="SUPFAM" id="SSF117281">
    <property type="entry name" value="Kelch motif"/>
    <property type="match status" value="1"/>
</dbReference>
<dbReference type="Pfam" id="PF00078">
    <property type="entry name" value="RVT_1"/>
    <property type="match status" value="1"/>
</dbReference>
<dbReference type="EMBL" id="CAJNOQ010010361">
    <property type="protein sequence ID" value="CAF1249685.1"/>
    <property type="molecule type" value="Genomic_DNA"/>
</dbReference>
<comment type="caution">
    <text evidence="3">The sequence shown here is derived from an EMBL/GenBank/DDBJ whole genome shotgun (WGS) entry which is preliminary data.</text>
</comment>
<proteinExistence type="predicted"/>
<evidence type="ECO:0000313" key="4">
    <source>
        <dbReference type="EMBL" id="CAF4018196.1"/>
    </source>
</evidence>
<feature type="domain" description="Reverse transcriptase" evidence="2">
    <location>
        <begin position="1"/>
        <end position="155"/>
    </location>
</feature>
<dbReference type="Proteomes" id="UP000681722">
    <property type="component" value="Unassembled WGS sequence"/>
</dbReference>
<reference evidence="3" key="1">
    <citation type="submission" date="2021-02" db="EMBL/GenBank/DDBJ databases">
        <authorList>
            <person name="Nowell W R."/>
        </authorList>
    </citation>
    <scope>NUCLEOTIDE SEQUENCE</scope>
</reference>
<dbReference type="OrthoDB" id="45365at2759"/>
<feature type="non-terminal residue" evidence="3">
    <location>
        <position position="341"/>
    </location>
</feature>
<dbReference type="PANTHER" id="PTHR33332">
    <property type="entry name" value="REVERSE TRANSCRIPTASE DOMAIN-CONTAINING PROTEIN"/>
    <property type="match status" value="1"/>
</dbReference>
<keyword evidence="1" id="KW-0880">Kelch repeat</keyword>
<name>A0A815A2L8_9BILA</name>
<dbReference type="PROSITE" id="PS50878">
    <property type="entry name" value="RT_POL"/>
    <property type="match status" value="1"/>
</dbReference>